<sequence length="215" mass="22419">MKTAQASSAAHGKVVGVGIAGLAAAARLAHAGLGVTVLERHAAPGGKMRCVPSSAGPVDAGPTVLPLRPVFEALFASLDERLEDHLTLVAQPVLARHFWPCGSTLDLFAQEAQSAAAIETFAGARAAAQFTAFCARARRLFAGFDGPMMQAAAPSPLALGRVVARDPGLLRAMAPLSSLAGTLARQFDDRVWRSFLAAMPPMSAARPIARPRFCR</sequence>
<keyword evidence="2" id="KW-0560">Oxidoreductase</keyword>
<dbReference type="PANTHER" id="PTHR43734">
    <property type="entry name" value="PHYTOENE DESATURASE"/>
    <property type="match status" value="1"/>
</dbReference>
<reference evidence="3" key="1">
    <citation type="submission" date="2017-03" db="EMBL/GenBank/DDBJ databases">
        <authorList>
            <person name="Rodrigo-Torres L."/>
            <person name="Arahal R.D."/>
            <person name="Lucena T."/>
        </authorList>
    </citation>
    <scope>NUCLEOTIDE SEQUENCE [LARGE SCALE GENOMIC DNA]</scope>
    <source>
        <strain evidence="3">CECT 8370</strain>
    </source>
</reference>
<evidence type="ECO:0000313" key="3">
    <source>
        <dbReference type="Proteomes" id="UP000194012"/>
    </source>
</evidence>
<organism evidence="2 3">
    <name type="scientific">Roseovarius gaetbuli</name>
    <dbReference type="NCBI Taxonomy" id="1356575"/>
    <lineage>
        <taxon>Bacteria</taxon>
        <taxon>Pseudomonadati</taxon>
        <taxon>Pseudomonadota</taxon>
        <taxon>Alphaproteobacteria</taxon>
        <taxon>Rhodobacterales</taxon>
        <taxon>Roseobacteraceae</taxon>
        <taxon>Roseovarius</taxon>
    </lineage>
</organism>
<dbReference type="Gene3D" id="3.50.50.60">
    <property type="entry name" value="FAD/NAD(P)-binding domain"/>
    <property type="match status" value="1"/>
</dbReference>
<dbReference type="EMBL" id="FWFJ01000026">
    <property type="protein sequence ID" value="SLN57745.1"/>
    <property type="molecule type" value="Genomic_DNA"/>
</dbReference>
<accession>A0A1X6ZPB2</accession>
<dbReference type="InterPro" id="IPR036188">
    <property type="entry name" value="FAD/NAD-bd_sf"/>
</dbReference>
<evidence type="ECO:0000256" key="1">
    <source>
        <dbReference type="ARBA" id="ARBA00006046"/>
    </source>
</evidence>
<name>A0A1X6ZPB2_9RHOB</name>
<proteinExistence type="inferred from homology"/>
<keyword evidence="3" id="KW-1185">Reference proteome</keyword>
<dbReference type="Proteomes" id="UP000194012">
    <property type="component" value="Unassembled WGS sequence"/>
</dbReference>
<dbReference type="AlphaFoldDB" id="A0A1X6ZPB2"/>
<dbReference type="PANTHER" id="PTHR43734:SF1">
    <property type="entry name" value="PHYTOENE DESATURASE"/>
    <property type="match status" value="1"/>
</dbReference>
<dbReference type="GO" id="GO:0016491">
    <property type="term" value="F:oxidoreductase activity"/>
    <property type="evidence" value="ECO:0007669"/>
    <property type="project" value="UniProtKB-KW"/>
</dbReference>
<comment type="similarity">
    <text evidence="1">Belongs to the carotenoid/retinoid oxidoreductase family.</text>
</comment>
<protein>
    <submittedName>
        <fullName evidence="2">Hydroxyneurosporene desaturase</fullName>
        <ecNumber evidence="2">1.3.99.27</ecNumber>
    </submittedName>
</protein>
<dbReference type="Pfam" id="PF13450">
    <property type="entry name" value="NAD_binding_8"/>
    <property type="match status" value="1"/>
</dbReference>
<gene>
    <name evidence="2" type="primary">crtD_1</name>
    <name evidence="2" type="ORF">ROG8370_02614</name>
</gene>
<evidence type="ECO:0000313" key="2">
    <source>
        <dbReference type="EMBL" id="SLN57745.1"/>
    </source>
</evidence>
<dbReference type="EC" id="1.3.99.27" evidence="2"/>
<dbReference type="SUPFAM" id="SSF51905">
    <property type="entry name" value="FAD/NAD(P)-binding domain"/>
    <property type="match status" value="1"/>
</dbReference>